<name>A0A450YZY1_9GAMM</name>
<accession>A0A450YZY1</accession>
<sequence length="75" mass="8829">MLVPDNIHPDRTIYFNGAFVLKVMEENRVMDMLDLYTRTIAEQKMSMPVFMLCLDWLFLLDLITLNDRGEVELCS</sequence>
<reference evidence="1" key="1">
    <citation type="submission" date="2019-02" db="EMBL/GenBank/DDBJ databases">
        <authorList>
            <person name="Gruber-Vodicka R. H."/>
            <person name="Seah K. B. B."/>
        </authorList>
    </citation>
    <scope>NUCLEOTIDE SEQUENCE</scope>
    <source>
        <strain evidence="1">BECK_BZ125</strain>
    </source>
</reference>
<protein>
    <submittedName>
        <fullName evidence="1">Uncharacterized protein</fullName>
    </submittedName>
</protein>
<dbReference type="InterPro" id="IPR046897">
    <property type="entry name" value="ABC-3C_MC6"/>
</dbReference>
<proteinExistence type="predicted"/>
<organism evidence="1">
    <name type="scientific">Candidatus Kentrum sp. TC</name>
    <dbReference type="NCBI Taxonomy" id="2126339"/>
    <lineage>
        <taxon>Bacteria</taxon>
        <taxon>Pseudomonadati</taxon>
        <taxon>Pseudomonadota</taxon>
        <taxon>Gammaproteobacteria</taxon>
        <taxon>Candidatus Kentrum</taxon>
    </lineage>
</organism>
<gene>
    <name evidence="1" type="ORF">BECKTC1821E_GA0114239_10766</name>
</gene>
<dbReference type="EMBL" id="CAADFT010000076">
    <property type="protein sequence ID" value="VFK47096.1"/>
    <property type="molecule type" value="Genomic_DNA"/>
</dbReference>
<dbReference type="AlphaFoldDB" id="A0A450YZY1"/>
<evidence type="ECO:0000313" key="1">
    <source>
        <dbReference type="EMBL" id="VFK47096.1"/>
    </source>
</evidence>
<dbReference type="Pfam" id="PF20293">
    <property type="entry name" value="MC6"/>
    <property type="match status" value="1"/>
</dbReference>